<dbReference type="InterPro" id="IPR006917">
    <property type="entry name" value="SOUL_heme-bd"/>
</dbReference>
<evidence type="ECO:0000313" key="3">
    <source>
        <dbReference type="Proteomes" id="UP001386955"/>
    </source>
</evidence>
<dbReference type="InterPro" id="IPR011256">
    <property type="entry name" value="Reg_factor_effector_dom_sf"/>
</dbReference>
<dbReference type="PANTHER" id="PTHR11220:SF36">
    <property type="entry name" value="SOUL HEME-BINDING PROTEIN"/>
    <property type="match status" value="1"/>
</dbReference>
<gene>
    <name evidence="2" type="ORF">VNO78_27112</name>
</gene>
<accession>A0AAN9XAS3</accession>
<proteinExistence type="inferred from homology"/>
<comment type="caution">
    <text evidence="2">The sequence shown here is derived from an EMBL/GenBank/DDBJ whole genome shotgun (WGS) entry which is preliminary data.</text>
</comment>
<evidence type="ECO:0000313" key="2">
    <source>
        <dbReference type="EMBL" id="KAK7386776.1"/>
    </source>
</evidence>
<dbReference type="PANTHER" id="PTHR11220">
    <property type="entry name" value="HEME-BINDING PROTEIN-RELATED"/>
    <property type="match status" value="1"/>
</dbReference>
<dbReference type="Gene3D" id="3.20.80.10">
    <property type="entry name" value="Regulatory factor, effector binding domain"/>
    <property type="match status" value="1"/>
</dbReference>
<organism evidence="2 3">
    <name type="scientific">Psophocarpus tetragonolobus</name>
    <name type="common">Winged bean</name>
    <name type="synonym">Dolichos tetragonolobus</name>
    <dbReference type="NCBI Taxonomy" id="3891"/>
    <lineage>
        <taxon>Eukaryota</taxon>
        <taxon>Viridiplantae</taxon>
        <taxon>Streptophyta</taxon>
        <taxon>Embryophyta</taxon>
        <taxon>Tracheophyta</taxon>
        <taxon>Spermatophyta</taxon>
        <taxon>Magnoliopsida</taxon>
        <taxon>eudicotyledons</taxon>
        <taxon>Gunneridae</taxon>
        <taxon>Pentapetalae</taxon>
        <taxon>rosids</taxon>
        <taxon>fabids</taxon>
        <taxon>Fabales</taxon>
        <taxon>Fabaceae</taxon>
        <taxon>Papilionoideae</taxon>
        <taxon>50 kb inversion clade</taxon>
        <taxon>NPAAA clade</taxon>
        <taxon>indigoferoid/millettioid clade</taxon>
        <taxon>Phaseoleae</taxon>
        <taxon>Psophocarpus</taxon>
    </lineage>
</organism>
<protein>
    <recommendedName>
        <fullName evidence="4">SOUL heme-binding protein</fullName>
    </recommendedName>
</protein>
<name>A0AAN9XAS3_PSOTE</name>
<reference evidence="2 3" key="1">
    <citation type="submission" date="2024-01" db="EMBL/GenBank/DDBJ databases">
        <title>The genomes of 5 underutilized Papilionoideae crops provide insights into root nodulation and disease resistanc.</title>
        <authorList>
            <person name="Jiang F."/>
        </authorList>
    </citation>
    <scope>NUCLEOTIDE SEQUENCE [LARGE SCALE GENOMIC DNA]</scope>
    <source>
        <strain evidence="2">DUOXIRENSHENG_FW03</strain>
        <tissue evidence="2">Leaves</tissue>
    </source>
</reference>
<dbReference type="Proteomes" id="UP001386955">
    <property type="component" value="Unassembled WGS sequence"/>
</dbReference>
<evidence type="ECO:0000256" key="1">
    <source>
        <dbReference type="ARBA" id="ARBA00009817"/>
    </source>
</evidence>
<dbReference type="FunFam" id="3.20.80.10:FF:000002">
    <property type="entry name" value="Heme-binding protein 2"/>
    <property type="match status" value="1"/>
</dbReference>
<keyword evidence="3" id="KW-1185">Reference proteome</keyword>
<dbReference type="SUPFAM" id="SSF55136">
    <property type="entry name" value="Probable bacterial effector-binding domain"/>
    <property type="match status" value="1"/>
</dbReference>
<comment type="similarity">
    <text evidence="1">Belongs to the HEBP family.</text>
</comment>
<sequence>METTLMHSLHYFSIAILCCCGNIVHAIELPKYTVLLSESDFQIRLYNESTWISALVSGATSYKQSYKIGFQRLYQYIHGANLNSSKIAYTAPVITSMPSSPSENDGYIVRMFISTHFEGKPPQPNPKLKLRIEKWKTECIAVRKFGAYAKDDHIDKEIEALVTTLNKHSAMIDRSFYNIAKYNASYRNVTDRLNEVWIRVLEFGTQCWP</sequence>
<evidence type="ECO:0008006" key="4">
    <source>
        <dbReference type="Google" id="ProtNLM"/>
    </source>
</evidence>
<dbReference type="EMBL" id="JAYMYS010000007">
    <property type="protein sequence ID" value="KAK7386776.1"/>
    <property type="molecule type" value="Genomic_DNA"/>
</dbReference>
<dbReference type="Pfam" id="PF04832">
    <property type="entry name" value="SOUL"/>
    <property type="match status" value="1"/>
</dbReference>
<dbReference type="AlphaFoldDB" id="A0AAN9XAS3"/>